<evidence type="ECO:0000313" key="2">
    <source>
        <dbReference type="Proteomes" id="UP001381693"/>
    </source>
</evidence>
<dbReference type="Proteomes" id="UP001381693">
    <property type="component" value="Unassembled WGS sequence"/>
</dbReference>
<keyword evidence="2" id="KW-1185">Reference proteome</keyword>
<protein>
    <submittedName>
        <fullName evidence="1">Uncharacterized protein</fullName>
    </submittedName>
</protein>
<reference evidence="1 2" key="1">
    <citation type="submission" date="2023-11" db="EMBL/GenBank/DDBJ databases">
        <title>Halocaridina rubra genome assembly.</title>
        <authorList>
            <person name="Smith C."/>
        </authorList>
    </citation>
    <scope>NUCLEOTIDE SEQUENCE [LARGE SCALE GENOMIC DNA]</scope>
    <source>
        <strain evidence="1">EP-1</strain>
        <tissue evidence="1">Whole</tissue>
    </source>
</reference>
<gene>
    <name evidence="1" type="ORF">SK128_014117</name>
</gene>
<feature type="non-terminal residue" evidence="1">
    <location>
        <position position="145"/>
    </location>
</feature>
<evidence type="ECO:0000313" key="1">
    <source>
        <dbReference type="EMBL" id="KAK7047988.1"/>
    </source>
</evidence>
<dbReference type="EMBL" id="JAXCGZ010021541">
    <property type="protein sequence ID" value="KAK7047988.1"/>
    <property type="molecule type" value="Genomic_DNA"/>
</dbReference>
<sequence length="145" mass="16377">MRFNQGIVNSSSMAVCQNADKIHLTPESYSDRTTSTSSIVNNKFILNDAGCVATPVNNSSIISRQYQHHFHDPGNQLLAISRKHGNGGLMTVKQYKTSDTFHLLPHSDEIIIPNVPIGFHLPINEIKRQKNKLRSQLNREKKKEQ</sequence>
<name>A0AAN8WJN7_HALRR</name>
<proteinExistence type="predicted"/>
<accession>A0AAN8WJN7</accession>
<comment type="caution">
    <text evidence="1">The sequence shown here is derived from an EMBL/GenBank/DDBJ whole genome shotgun (WGS) entry which is preliminary data.</text>
</comment>
<dbReference type="AlphaFoldDB" id="A0AAN8WJN7"/>
<organism evidence="1 2">
    <name type="scientific">Halocaridina rubra</name>
    <name type="common">Hawaiian red shrimp</name>
    <dbReference type="NCBI Taxonomy" id="373956"/>
    <lineage>
        <taxon>Eukaryota</taxon>
        <taxon>Metazoa</taxon>
        <taxon>Ecdysozoa</taxon>
        <taxon>Arthropoda</taxon>
        <taxon>Crustacea</taxon>
        <taxon>Multicrustacea</taxon>
        <taxon>Malacostraca</taxon>
        <taxon>Eumalacostraca</taxon>
        <taxon>Eucarida</taxon>
        <taxon>Decapoda</taxon>
        <taxon>Pleocyemata</taxon>
        <taxon>Caridea</taxon>
        <taxon>Atyoidea</taxon>
        <taxon>Atyidae</taxon>
        <taxon>Halocaridina</taxon>
    </lineage>
</organism>